<dbReference type="Proteomes" id="UP000663070">
    <property type="component" value="Segment"/>
</dbReference>
<protein>
    <submittedName>
        <fullName evidence="1">Uncharacterized protein</fullName>
    </submittedName>
</protein>
<name>A0A873WHB7_9CAUD</name>
<accession>A0A873WHB7</accession>
<keyword evidence="2" id="KW-1185">Reference proteome</keyword>
<reference evidence="1" key="1">
    <citation type="submission" date="2020-10" db="EMBL/GenBank/DDBJ databases">
        <title>Novel bacteriophages targeting Providencia spp. as potential agents for phage therapy.</title>
        <authorList>
            <person name="Rakov C."/>
            <person name="Alkalay-Oren S."/>
            <person name="Coppenhagen-Glazer S."/>
            <person name="Hazan R."/>
        </authorList>
    </citation>
    <scope>NUCLEOTIDE SEQUENCE</scope>
</reference>
<evidence type="ECO:0000313" key="1">
    <source>
        <dbReference type="EMBL" id="QPB11923.1"/>
    </source>
</evidence>
<evidence type="ECO:0000313" key="2">
    <source>
        <dbReference type="Proteomes" id="UP000663070"/>
    </source>
</evidence>
<proteinExistence type="predicted"/>
<dbReference type="EMBL" id="MW057854">
    <property type="protein sequence ID" value="QPB11923.1"/>
    <property type="molecule type" value="Genomic_DNA"/>
</dbReference>
<organism evidence="1 2">
    <name type="scientific">Providencia phage PSTCR2</name>
    <dbReference type="NCBI Taxonomy" id="2783544"/>
    <lineage>
        <taxon>Viruses</taxon>
        <taxon>Duplodnaviria</taxon>
        <taxon>Heunggongvirae</taxon>
        <taxon>Uroviricota</taxon>
        <taxon>Caudoviricetes</taxon>
        <taxon>Autographivirales</taxon>
        <taxon>Autotranscriptaviridae</taxon>
        <taxon>Studiervirinae</taxon>
        <taxon>Solymavirus</taxon>
        <taxon>Solymavirus PSTCR2</taxon>
    </lineage>
</organism>
<sequence length="137" mass="15556">MSNQLSAGLRVICIDPEVADALQAYFDDCSIMEKGDHIKHSECEAECTLIIDDEVVAKFPCLAPYLGGELTQQGTHDYNYGWDSYDSVELYTKELVPSDMELEFRSLMSHLNAEDNGMAQEFKAKWFKQQVKYTKVA</sequence>